<dbReference type="Pfam" id="PF04411">
    <property type="entry name" value="PDDEXK_7"/>
    <property type="match status" value="1"/>
</dbReference>
<evidence type="ECO:0000259" key="1">
    <source>
        <dbReference type="Pfam" id="PF09823"/>
    </source>
</evidence>
<dbReference type="InterPro" id="IPR018633">
    <property type="entry name" value="DUF2357"/>
</dbReference>
<dbReference type="InterPro" id="IPR007505">
    <property type="entry name" value="PDDEXK_7"/>
</dbReference>
<feature type="domain" description="DUF2357" evidence="1">
    <location>
        <begin position="77"/>
        <end position="327"/>
    </location>
</feature>
<proteinExistence type="predicted"/>
<dbReference type="Proteomes" id="UP000603940">
    <property type="component" value="Unassembled WGS sequence"/>
</dbReference>
<keyword evidence="3" id="KW-1185">Reference proteome</keyword>
<comment type="caution">
    <text evidence="2">The sequence shown here is derived from an EMBL/GenBank/DDBJ whole genome shotgun (WGS) entry which is preliminary data.</text>
</comment>
<evidence type="ECO:0000313" key="3">
    <source>
        <dbReference type="Proteomes" id="UP000603940"/>
    </source>
</evidence>
<organism evidence="2 3">
    <name type="scientific">Pseudoroseomonas ludipueritiae</name>
    <dbReference type="NCBI Taxonomy" id="198093"/>
    <lineage>
        <taxon>Bacteria</taxon>
        <taxon>Pseudomonadati</taxon>
        <taxon>Pseudomonadota</taxon>
        <taxon>Alphaproteobacteria</taxon>
        <taxon>Acetobacterales</taxon>
        <taxon>Acetobacteraceae</taxon>
        <taxon>Pseudoroseomonas</taxon>
    </lineage>
</organism>
<accession>A0ABR7R2Y7</accession>
<protein>
    <submittedName>
        <fullName evidence="2">DUF2357 domain-containing protein</fullName>
    </submittedName>
</protein>
<dbReference type="EMBL" id="JACTUZ010000008">
    <property type="protein sequence ID" value="MBC9176120.1"/>
    <property type="molecule type" value="Genomic_DNA"/>
</dbReference>
<dbReference type="Pfam" id="PF09823">
    <property type="entry name" value="DUF2357"/>
    <property type="match status" value="1"/>
</dbReference>
<dbReference type="RefSeq" id="WP_187777285.1">
    <property type="nucleotide sequence ID" value="NZ_JACTUZ010000008.1"/>
</dbReference>
<name>A0ABR7R2Y7_9PROT</name>
<sequence length="551" mass="61492">MSALFLRSERTGAAWQVWPQPEEVPPGAVQETGSYLFELQNSPEAPTAALLIDDRPLEALRAAAADQAHWRWLPGFHAGTVEAELRLQGQPPRRFEVVTDPDRRKLTRDAFDAMVREILDDSFALFSLSSFRKAVGHGSGSRPPPVARLEFLRSRVDELSAIVESIARSPRRRLAAEERVLPYHRASRATGLEILRSFHSGRLRRESVVPSRLPAGLQGFLPEQIRLRQHRSSLDLPEHRQMAACLRAWSAWLSSTAGLLERSRKMSDDEQQQTASVWAARCRRLSHRIGRLAEAAPFAEAGEAPPQLVLSALFRHDPLYRRFYRLWQDMNLGIAAVFGDFLNLPLARTFELYELWCFLRLVRAGAEAFGPEGLEIRDLFISDAAGGVTLATGAVTVPVGSGWKLCFQKQYREFWREADGRGSYSRTMTPDVVMARDAGEADTGRLIVLDAKYRIDDGLNDALSSIHTYRDALVREAASGGVEEIVTAAYLLTPHMPVTRDDYRATPMPGRLFHPDYRRGFRFGAVTLQPGMSVEEIAAALRLIVADAGAG</sequence>
<gene>
    <name evidence="2" type="ORF">IBL25_04055</name>
</gene>
<reference evidence="2 3" key="1">
    <citation type="journal article" date="2009" name="Int. J. Syst. Evol. Microbiol.">
        <title>Transfer of Teichococcus ludipueritiae and Muricoccus roseus to the genus Roseomonas, as Roseomonas ludipueritiae comb. nov. and Roseomonas rosea comb. nov., respectively, and emended description of the genus Roseomonas.</title>
        <authorList>
            <person name="Sanchez-Porro C."/>
            <person name="Gallego V."/>
            <person name="Busse H.J."/>
            <person name="Kampfer P."/>
            <person name="Ventosa A."/>
        </authorList>
    </citation>
    <scope>NUCLEOTIDE SEQUENCE [LARGE SCALE GENOMIC DNA]</scope>
    <source>
        <strain evidence="2 3">DSM 14915</strain>
    </source>
</reference>
<evidence type="ECO:0000313" key="2">
    <source>
        <dbReference type="EMBL" id="MBC9176120.1"/>
    </source>
</evidence>